<keyword evidence="2" id="KW-1185">Reference proteome</keyword>
<gene>
    <name evidence="1" type="ORF">TNIN_264861</name>
</gene>
<dbReference type="AlphaFoldDB" id="A0A8X6KPX3"/>
<accession>A0A8X6KPX3</accession>
<organism evidence="1 2">
    <name type="scientific">Trichonephila inaurata madagascariensis</name>
    <dbReference type="NCBI Taxonomy" id="2747483"/>
    <lineage>
        <taxon>Eukaryota</taxon>
        <taxon>Metazoa</taxon>
        <taxon>Ecdysozoa</taxon>
        <taxon>Arthropoda</taxon>
        <taxon>Chelicerata</taxon>
        <taxon>Arachnida</taxon>
        <taxon>Araneae</taxon>
        <taxon>Araneomorphae</taxon>
        <taxon>Entelegynae</taxon>
        <taxon>Araneoidea</taxon>
        <taxon>Nephilidae</taxon>
        <taxon>Trichonephila</taxon>
        <taxon>Trichonephila inaurata</taxon>
    </lineage>
</organism>
<dbReference type="Proteomes" id="UP000886998">
    <property type="component" value="Unassembled WGS sequence"/>
</dbReference>
<evidence type="ECO:0000313" key="1">
    <source>
        <dbReference type="EMBL" id="GFS65229.1"/>
    </source>
</evidence>
<dbReference type="EMBL" id="BMAV01028120">
    <property type="protein sequence ID" value="GFS65229.1"/>
    <property type="molecule type" value="Genomic_DNA"/>
</dbReference>
<comment type="caution">
    <text evidence="1">The sequence shown here is derived from an EMBL/GenBank/DDBJ whole genome shotgun (WGS) entry which is preliminary data.</text>
</comment>
<name>A0A8X6KPX3_9ARAC</name>
<proteinExistence type="predicted"/>
<reference evidence="1" key="1">
    <citation type="submission" date="2020-08" db="EMBL/GenBank/DDBJ databases">
        <title>Multicomponent nature underlies the extraordinary mechanical properties of spider dragline silk.</title>
        <authorList>
            <person name="Kono N."/>
            <person name="Nakamura H."/>
            <person name="Mori M."/>
            <person name="Yoshida Y."/>
            <person name="Ohtoshi R."/>
            <person name="Malay A.D."/>
            <person name="Moran D.A.P."/>
            <person name="Tomita M."/>
            <person name="Numata K."/>
            <person name="Arakawa K."/>
        </authorList>
    </citation>
    <scope>NUCLEOTIDE SEQUENCE</scope>
</reference>
<evidence type="ECO:0000313" key="2">
    <source>
        <dbReference type="Proteomes" id="UP000886998"/>
    </source>
</evidence>
<sequence length="151" mass="17938">MSSSLETLISELKKNIISGMLQENSSQLLPYRRRLERLVSIVKFQELLKQYPIPVKVVLNEHGFHISDWIYSREKCTEGPETCNCYYLFDEPEKYFIVKQLDQVVVWDGSINHKDCLRKAQCQCLENHLYIEQLYKLTKFLQYSFHPDILS</sequence>
<protein>
    <submittedName>
        <fullName evidence="1">Uncharacterized protein</fullName>
    </submittedName>
</protein>